<name>A0AAD7ILX2_9AGAR</name>
<dbReference type="Proteomes" id="UP001215280">
    <property type="component" value="Unassembled WGS sequence"/>
</dbReference>
<evidence type="ECO:0000313" key="2">
    <source>
        <dbReference type="Proteomes" id="UP001215280"/>
    </source>
</evidence>
<accession>A0AAD7ILX2</accession>
<comment type="caution">
    <text evidence="1">The sequence shown here is derived from an EMBL/GenBank/DDBJ whole genome shotgun (WGS) entry which is preliminary data.</text>
</comment>
<protein>
    <submittedName>
        <fullName evidence="1">Uncharacterized protein</fullName>
    </submittedName>
</protein>
<reference evidence="1" key="1">
    <citation type="submission" date="2023-03" db="EMBL/GenBank/DDBJ databases">
        <title>Massive genome expansion in bonnet fungi (Mycena s.s.) driven by repeated elements and novel gene families across ecological guilds.</title>
        <authorList>
            <consortium name="Lawrence Berkeley National Laboratory"/>
            <person name="Harder C.B."/>
            <person name="Miyauchi S."/>
            <person name="Viragh M."/>
            <person name="Kuo A."/>
            <person name="Thoen E."/>
            <person name="Andreopoulos B."/>
            <person name="Lu D."/>
            <person name="Skrede I."/>
            <person name="Drula E."/>
            <person name="Henrissat B."/>
            <person name="Morin E."/>
            <person name="Kohler A."/>
            <person name="Barry K."/>
            <person name="LaButti K."/>
            <person name="Morin E."/>
            <person name="Salamov A."/>
            <person name="Lipzen A."/>
            <person name="Mereny Z."/>
            <person name="Hegedus B."/>
            <person name="Baldrian P."/>
            <person name="Stursova M."/>
            <person name="Weitz H."/>
            <person name="Taylor A."/>
            <person name="Grigoriev I.V."/>
            <person name="Nagy L.G."/>
            <person name="Martin F."/>
            <person name="Kauserud H."/>
        </authorList>
    </citation>
    <scope>NUCLEOTIDE SEQUENCE</scope>
    <source>
        <strain evidence="1">CBHHK188m</strain>
    </source>
</reference>
<organism evidence="1 2">
    <name type="scientific">Mycena maculata</name>
    <dbReference type="NCBI Taxonomy" id="230809"/>
    <lineage>
        <taxon>Eukaryota</taxon>
        <taxon>Fungi</taxon>
        <taxon>Dikarya</taxon>
        <taxon>Basidiomycota</taxon>
        <taxon>Agaricomycotina</taxon>
        <taxon>Agaricomycetes</taxon>
        <taxon>Agaricomycetidae</taxon>
        <taxon>Agaricales</taxon>
        <taxon>Marasmiineae</taxon>
        <taxon>Mycenaceae</taxon>
        <taxon>Mycena</taxon>
    </lineage>
</organism>
<proteinExistence type="predicted"/>
<keyword evidence="2" id="KW-1185">Reference proteome</keyword>
<sequence length="416" mass="44386">MSRNGAHEDLGSRKFANIPAVETKGGVALAAAGLRIRWGDPTAPVTLLLWRHAAPPRHHPLPAPPHSPAPPPLVCVPAPRPRPCTYRVCTSRYSKNRRRLDSSSFRSIQYDTDGDRVPALPPPRRPPLLDCLSAPVAAGAGCSATLCGPAWDGTAAGLCGVIDQLCVDGRRGMRAMHAVLRADPPQYQILHCLYNCVHTSALPTGAPALAPLPCSSPRRPRFHAPRCPTAPASALLSALPPPLAAASILSSVLLAAPLLLFATCATHAAPACCRVCPRCYAPCRPVAPAPALHRPRRPCLRTPRDCTCPLPLHPHLFASTTPRTSYRPHAHLAAVLIPFRRAPHAPPPVPFRCIRAVAPFASLTPCTHLAAALIPSADKPRNLQNLKFYECMTFSAHPEVGVSSKRATQSHIALSS</sequence>
<dbReference type="AlphaFoldDB" id="A0AAD7ILX2"/>
<dbReference type="EMBL" id="JARJLG010000099">
    <property type="protein sequence ID" value="KAJ7746157.1"/>
    <property type="molecule type" value="Genomic_DNA"/>
</dbReference>
<gene>
    <name evidence="1" type="ORF">DFH07DRAFT_963029</name>
</gene>
<evidence type="ECO:0000313" key="1">
    <source>
        <dbReference type="EMBL" id="KAJ7746157.1"/>
    </source>
</evidence>